<reference evidence="1 2" key="1">
    <citation type="submission" date="2023-08" db="EMBL/GenBank/DDBJ databases">
        <title>The draft genome sequence of Paracraurococcus sp. LOR1-02.</title>
        <authorList>
            <person name="Kingkaew E."/>
            <person name="Tanasupawat S."/>
        </authorList>
    </citation>
    <scope>NUCLEOTIDE SEQUENCE [LARGE SCALE GENOMIC DNA]</scope>
    <source>
        <strain evidence="1 2">LOR1-02</strain>
    </source>
</reference>
<sequence length="76" mass="8126">MILGRRMTNDRTDILQHGLALPRRLGAGDGPARPARRELRGALKDAVPGRIAAIEFRQRLAASGRGSPHPSLPPAA</sequence>
<protein>
    <submittedName>
        <fullName evidence="1">Uncharacterized protein</fullName>
    </submittedName>
</protein>
<gene>
    <name evidence="1" type="ORF">Q7A36_26565</name>
</gene>
<organism evidence="1 2">
    <name type="scientific">Paracraurococcus lichenis</name>
    <dbReference type="NCBI Taxonomy" id="3064888"/>
    <lineage>
        <taxon>Bacteria</taxon>
        <taxon>Pseudomonadati</taxon>
        <taxon>Pseudomonadota</taxon>
        <taxon>Alphaproteobacteria</taxon>
        <taxon>Acetobacterales</taxon>
        <taxon>Roseomonadaceae</taxon>
        <taxon>Paracraurococcus</taxon>
    </lineage>
</organism>
<dbReference type="EMBL" id="JAUTWS010000037">
    <property type="protein sequence ID" value="MDO9711934.1"/>
    <property type="molecule type" value="Genomic_DNA"/>
</dbReference>
<proteinExistence type="predicted"/>
<evidence type="ECO:0000313" key="2">
    <source>
        <dbReference type="Proteomes" id="UP001243009"/>
    </source>
</evidence>
<dbReference type="Proteomes" id="UP001243009">
    <property type="component" value="Unassembled WGS sequence"/>
</dbReference>
<name>A0ABT9E6X7_9PROT</name>
<accession>A0ABT9E6X7</accession>
<keyword evidence="2" id="KW-1185">Reference proteome</keyword>
<dbReference type="RefSeq" id="WP_305106790.1">
    <property type="nucleotide sequence ID" value="NZ_JAUTWS010000037.1"/>
</dbReference>
<evidence type="ECO:0000313" key="1">
    <source>
        <dbReference type="EMBL" id="MDO9711934.1"/>
    </source>
</evidence>
<comment type="caution">
    <text evidence="1">The sequence shown here is derived from an EMBL/GenBank/DDBJ whole genome shotgun (WGS) entry which is preliminary data.</text>
</comment>